<dbReference type="SMART" id="SM00409">
    <property type="entry name" value="IG"/>
    <property type="match status" value="2"/>
</dbReference>
<evidence type="ECO:0000259" key="5">
    <source>
        <dbReference type="PROSITE" id="PS50835"/>
    </source>
</evidence>
<keyword evidence="2" id="KW-0677">Repeat</keyword>
<feature type="domain" description="Ig-like" evidence="5">
    <location>
        <begin position="41"/>
        <end position="135"/>
    </location>
</feature>
<evidence type="ECO:0000256" key="1">
    <source>
        <dbReference type="ARBA" id="ARBA00022729"/>
    </source>
</evidence>
<dbReference type="InterPro" id="IPR003598">
    <property type="entry name" value="Ig_sub2"/>
</dbReference>
<dbReference type="InterPro" id="IPR007110">
    <property type="entry name" value="Ig-like_dom"/>
</dbReference>
<dbReference type="InterPro" id="IPR013783">
    <property type="entry name" value="Ig-like_fold"/>
</dbReference>
<name>A0A182SIC9_9DIPT</name>
<accession>A0A182SIC9</accession>
<reference evidence="7" key="1">
    <citation type="submission" date="2013-09" db="EMBL/GenBank/DDBJ databases">
        <title>The Genome Sequence of Anopheles maculatus species B.</title>
        <authorList>
            <consortium name="The Broad Institute Genomics Platform"/>
            <person name="Neafsey D.E."/>
            <person name="Besansky N."/>
            <person name="Howell P."/>
            <person name="Walton C."/>
            <person name="Young S.K."/>
            <person name="Zeng Q."/>
            <person name="Gargeya S."/>
            <person name="Fitzgerald M."/>
            <person name="Haas B."/>
            <person name="Abouelleil A."/>
            <person name="Allen A.W."/>
            <person name="Alvarado L."/>
            <person name="Arachchi H.M."/>
            <person name="Berlin A.M."/>
            <person name="Chapman S.B."/>
            <person name="Gainer-Dewar J."/>
            <person name="Goldberg J."/>
            <person name="Griggs A."/>
            <person name="Gujja S."/>
            <person name="Hansen M."/>
            <person name="Howarth C."/>
            <person name="Imamovic A."/>
            <person name="Ireland A."/>
            <person name="Larimer J."/>
            <person name="McCowan C."/>
            <person name="Murphy C."/>
            <person name="Pearson M."/>
            <person name="Poon T.W."/>
            <person name="Priest M."/>
            <person name="Roberts A."/>
            <person name="Saif S."/>
            <person name="Shea T."/>
            <person name="Sisk P."/>
            <person name="Sykes S."/>
            <person name="Wortman J."/>
            <person name="Nusbaum C."/>
            <person name="Birren B."/>
        </authorList>
    </citation>
    <scope>NUCLEOTIDE SEQUENCE [LARGE SCALE GENOMIC DNA]</scope>
    <source>
        <strain evidence="7">maculatus3</strain>
    </source>
</reference>
<evidence type="ECO:0000256" key="2">
    <source>
        <dbReference type="ARBA" id="ARBA00022737"/>
    </source>
</evidence>
<dbReference type="GO" id="GO:0043005">
    <property type="term" value="C:neuron projection"/>
    <property type="evidence" value="ECO:0007669"/>
    <property type="project" value="TreeGrafter"/>
</dbReference>
<keyword evidence="1" id="KW-0732">Signal</keyword>
<dbReference type="InterPro" id="IPR013098">
    <property type="entry name" value="Ig_I-set"/>
</dbReference>
<protein>
    <recommendedName>
        <fullName evidence="5">Ig-like domain-containing protein</fullName>
    </recommendedName>
</protein>
<reference evidence="6" key="2">
    <citation type="submission" date="2020-05" db="UniProtKB">
        <authorList>
            <consortium name="EnsemblMetazoa"/>
        </authorList>
    </citation>
    <scope>IDENTIFICATION</scope>
    <source>
        <strain evidence="6">maculatus3</strain>
    </source>
</reference>
<evidence type="ECO:0000256" key="3">
    <source>
        <dbReference type="ARBA" id="ARBA00023157"/>
    </source>
</evidence>
<keyword evidence="3" id="KW-1015">Disulfide bond</keyword>
<dbReference type="EnsemblMetazoa" id="AMAM007393-RA">
    <property type="protein sequence ID" value="AMAM007393-PA"/>
    <property type="gene ID" value="AMAM007393"/>
</dbReference>
<dbReference type="SUPFAM" id="SSF48726">
    <property type="entry name" value="Immunoglobulin"/>
    <property type="match status" value="2"/>
</dbReference>
<dbReference type="Pfam" id="PF07679">
    <property type="entry name" value="I-set"/>
    <property type="match status" value="1"/>
</dbReference>
<dbReference type="Pfam" id="PF13927">
    <property type="entry name" value="Ig_3"/>
    <property type="match status" value="1"/>
</dbReference>
<keyword evidence="7" id="KW-1185">Reference proteome</keyword>
<dbReference type="Proteomes" id="UP000075901">
    <property type="component" value="Unassembled WGS sequence"/>
</dbReference>
<sequence length="212" mass="23732">MGETLRGRLCTAFDEIAFRPVLLCLSLGNPETRSNEQELKPSFASPIENVTVPIGREATLSCIVQNLGAYKVGWMRASDQTVLALQGRVVTHNSRYSVTQEERDVWRLKIRNVRESDRGCYMCQINVTPLQKQVGCVDVQLPPDISDEQSSSDLTVREGGNATFYCRATGHPAPKVTWRRDDGNPLYLFRNGTDQRKGTYLFVCVCVCPLVS</sequence>
<keyword evidence="4" id="KW-0393">Immunoglobulin domain</keyword>
<dbReference type="PROSITE" id="PS50835">
    <property type="entry name" value="IG_LIKE"/>
    <property type="match status" value="2"/>
</dbReference>
<evidence type="ECO:0000313" key="6">
    <source>
        <dbReference type="EnsemblMetazoa" id="AMAM007393-PA"/>
    </source>
</evidence>
<dbReference type="InterPro" id="IPR003599">
    <property type="entry name" value="Ig_sub"/>
</dbReference>
<dbReference type="PANTHER" id="PTHR12231">
    <property type="entry name" value="CTX-RELATED TYPE I TRANSMEMBRANE PROTEIN"/>
    <property type="match status" value="1"/>
</dbReference>
<organism evidence="6 7">
    <name type="scientific">Anopheles maculatus</name>
    <dbReference type="NCBI Taxonomy" id="74869"/>
    <lineage>
        <taxon>Eukaryota</taxon>
        <taxon>Metazoa</taxon>
        <taxon>Ecdysozoa</taxon>
        <taxon>Arthropoda</taxon>
        <taxon>Hexapoda</taxon>
        <taxon>Insecta</taxon>
        <taxon>Pterygota</taxon>
        <taxon>Neoptera</taxon>
        <taxon>Endopterygota</taxon>
        <taxon>Diptera</taxon>
        <taxon>Nematocera</taxon>
        <taxon>Culicoidea</taxon>
        <taxon>Culicidae</taxon>
        <taxon>Anophelinae</taxon>
        <taxon>Anopheles</taxon>
        <taxon>Anopheles maculatus group</taxon>
    </lineage>
</organism>
<evidence type="ECO:0000256" key="4">
    <source>
        <dbReference type="ARBA" id="ARBA00023319"/>
    </source>
</evidence>
<dbReference type="AlphaFoldDB" id="A0A182SIC9"/>
<dbReference type="SMART" id="SM00408">
    <property type="entry name" value="IGc2"/>
    <property type="match status" value="1"/>
</dbReference>
<dbReference type="InterPro" id="IPR051170">
    <property type="entry name" value="Neural/epithelial_adhesion"/>
</dbReference>
<evidence type="ECO:0000313" key="7">
    <source>
        <dbReference type="Proteomes" id="UP000075901"/>
    </source>
</evidence>
<proteinExistence type="predicted"/>
<feature type="domain" description="Ig-like" evidence="5">
    <location>
        <begin position="143"/>
        <end position="212"/>
    </location>
</feature>
<dbReference type="InterPro" id="IPR036179">
    <property type="entry name" value="Ig-like_dom_sf"/>
</dbReference>
<dbReference type="Gene3D" id="2.60.40.10">
    <property type="entry name" value="Immunoglobulins"/>
    <property type="match status" value="2"/>
</dbReference>
<dbReference type="VEuPathDB" id="VectorBase:AMAM007393"/>
<dbReference type="PANTHER" id="PTHR12231:SF105">
    <property type="entry name" value="LACHESIN-LIKE PROTEIN"/>
    <property type="match status" value="1"/>
</dbReference>